<dbReference type="SUPFAM" id="SSF52743">
    <property type="entry name" value="Subtilisin-like"/>
    <property type="match status" value="1"/>
</dbReference>
<evidence type="ECO:0000313" key="11">
    <source>
        <dbReference type="Proteomes" id="UP000231702"/>
    </source>
</evidence>
<dbReference type="PROSITE" id="PS00138">
    <property type="entry name" value="SUBTILASE_SER"/>
    <property type="match status" value="1"/>
</dbReference>
<dbReference type="InterPro" id="IPR002884">
    <property type="entry name" value="P_dom"/>
</dbReference>
<proteinExistence type="inferred from homology"/>
<dbReference type="Gene3D" id="2.150.10.10">
    <property type="entry name" value="Serralysin-like metalloprotease, C-terminal"/>
    <property type="match status" value="5"/>
</dbReference>
<dbReference type="InterPro" id="IPR023828">
    <property type="entry name" value="Peptidase_S8_Ser-AS"/>
</dbReference>
<evidence type="ECO:0000256" key="5">
    <source>
        <dbReference type="PROSITE-ProRule" id="PRU01240"/>
    </source>
</evidence>
<reference evidence="9 10" key="1">
    <citation type="submission" date="2017-09" db="EMBL/GenBank/DDBJ databases">
        <authorList>
            <person name="Ehlers B."/>
            <person name="Leendertz F.H."/>
        </authorList>
    </citation>
    <scope>NUCLEOTIDE SEQUENCE [LARGE SCALE GENOMIC DNA]</scope>
    <source>
        <strain evidence="9 10">CGMCC 1.12662</strain>
    </source>
</reference>
<dbReference type="GO" id="GO:0012505">
    <property type="term" value="C:endomembrane system"/>
    <property type="evidence" value="ECO:0007669"/>
    <property type="project" value="UniProtKB-ARBA"/>
</dbReference>
<dbReference type="AlphaFoldDB" id="A0A285HYH0"/>
<dbReference type="InterPro" id="IPR000209">
    <property type="entry name" value="Peptidase_S8/S53_dom"/>
</dbReference>
<dbReference type="InterPro" id="IPR018511">
    <property type="entry name" value="Hemolysin-typ_Ca-bd_CS"/>
</dbReference>
<evidence type="ECO:0000313" key="10">
    <source>
        <dbReference type="Proteomes" id="UP000231655"/>
    </source>
</evidence>
<dbReference type="Pfam" id="PF00082">
    <property type="entry name" value="Peptidase_S8"/>
    <property type="match status" value="1"/>
</dbReference>
<comment type="similarity">
    <text evidence="5">Belongs to the peptidase S8 family.</text>
</comment>
<dbReference type="InterPro" id="IPR022398">
    <property type="entry name" value="Peptidase_S8_His-AS"/>
</dbReference>
<feature type="active site" description="Charge relay system" evidence="4 5">
    <location>
        <position position="123"/>
    </location>
</feature>
<evidence type="ECO:0000313" key="9">
    <source>
        <dbReference type="EMBL" id="SNY40755.1"/>
    </source>
</evidence>
<dbReference type="PRINTS" id="PR00723">
    <property type="entry name" value="SUBTILISIN"/>
</dbReference>
<dbReference type="InterPro" id="IPR001343">
    <property type="entry name" value="Hemolysn_Ca-bd"/>
</dbReference>
<dbReference type="Gene3D" id="2.60.120.260">
    <property type="entry name" value="Galactose-binding domain-like"/>
    <property type="match status" value="1"/>
</dbReference>
<organism evidence="9 10">
    <name type="scientific">Pseudooceanicola antarcticus</name>
    <dbReference type="NCBI Taxonomy" id="1247613"/>
    <lineage>
        <taxon>Bacteria</taxon>
        <taxon>Pseudomonadati</taxon>
        <taxon>Pseudomonadota</taxon>
        <taxon>Alphaproteobacteria</taxon>
        <taxon>Rhodobacterales</taxon>
        <taxon>Paracoccaceae</taxon>
        <taxon>Pseudooceanicola</taxon>
    </lineage>
</organism>
<keyword evidence="3 5" id="KW-0720">Serine protease</keyword>
<dbReference type="SUPFAM" id="SSF51120">
    <property type="entry name" value="beta-Roll"/>
    <property type="match status" value="3"/>
</dbReference>
<dbReference type="OrthoDB" id="9795675at2"/>
<reference evidence="8 11" key="2">
    <citation type="journal article" date="2018" name="Int. J. Syst. Evol. Microbiol.">
        <title>Pseudooceanicola lipolyticus sp. nov., a marine alphaproteobacterium, reclassification of Oceanicola flagellatus as Pseudooceanicola flagellatus comb. nov. and emended description of the genus Pseudooceanicola.</title>
        <authorList>
            <person name="Huang M.-M."/>
            <person name="Guo L.-L."/>
            <person name="Wu Y.-H."/>
            <person name="Lai Q.-L."/>
            <person name="Shao Z.-Z."/>
            <person name="Wang C.-S."/>
            <person name="Wu M."/>
            <person name="Xu X.-W."/>
        </authorList>
    </citation>
    <scope>NUCLEOTIDE SEQUENCE [LARGE SCALE GENOMIC DNA]</scope>
    <source>
        <strain evidence="8 11">Ar-45</strain>
    </source>
</reference>
<evidence type="ECO:0000256" key="1">
    <source>
        <dbReference type="ARBA" id="ARBA00022670"/>
    </source>
</evidence>
<dbReference type="Proteomes" id="UP000231655">
    <property type="component" value="Unassembled WGS sequence"/>
</dbReference>
<dbReference type="RefSeq" id="WP_097144525.1">
    <property type="nucleotide sequence ID" value="NZ_OBEA01000001.1"/>
</dbReference>
<feature type="active site" description="Charge relay system" evidence="4 5">
    <location>
        <position position="311"/>
    </location>
</feature>
<dbReference type="PROSITE" id="PS00137">
    <property type="entry name" value="SUBTILASE_HIS"/>
    <property type="match status" value="1"/>
</dbReference>
<dbReference type="InterPro" id="IPR011049">
    <property type="entry name" value="Serralysin-like_metalloprot_C"/>
</dbReference>
<dbReference type="InterPro" id="IPR008979">
    <property type="entry name" value="Galactose-bd-like_sf"/>
</dbReference>
<dbReference type="PANTHER" id="PTHR42884">
    <property type="entry name" value="PROPROTEIN CONVERTASE SUBTILISIN/KEXIN-RELATED"/>
    <property type="match status" value="1"/>
</dbReference>
<feature type="compositionally biased region" description="Polar residues" evidence="6">
    <location>
        <begin position="1"/>
        <end position="10"/>
    </location>
</feature>
<dbReference type="PROSITE" id="PS51829">
    <property type="entry name" value="P_HOMO_B"/>
    <property type="match status" value="1"/>
</dbReference>
<dbReference type="EMBL" id="OBEA01000001">
    <property type="protein sequence ID" value="SNY40755.1"/>
    <property type="molecule type" value="Genomic_DNA"/>
</dbReference>
<feature type="domain" description="P/Homo B" evidence="7">
    <location>
        <begin position="402"/>
        <end position="530"/>
    </location>
</feature>
<dbReference type="PROSITE" id="PS00330">
    <property type="entry name" value="HEMOLYSIN_CALCIUM"/>
    <property type="match status" value="5"/>
</dbReference>
<dbReference type="GO" id="GO:0005737">
    <property type="term" value="C:cytoplasm"/>
    <property type="evidence" value="ECO:0007669"/>
    <property type="project" value="UniProtKB-ARBA"/>
</dbReference>
<dbReference type="EMBL" id="PGTD01000013">
    <property type="protein sequence ID" value="PJE30364.1"/>
    <property type="molecule type" value="Genomic_DNA"/>
</dbReference>
<feature type="active site" description="Charge relay system" evidence="4 5">
    <location>
        <position position="89"/>
    </location>
</feature>
<evidence type="ECO:0000256" key="3">
    <source>
        <dbReference type="ARBA" id="ARBA00022825"/>
    </source>
</evidence>
<dbReference type="PROSITE" id="PS51892">
    <property type="entry name" value="SUBTILASE"/>
    <property type="match status" value="1"/>
</dbReference>
<protein>
    <submittedName>
        <fullName evidence="9">Regulatory P domain of the subtilisin-like proprotein convertase</fullName>
    </submittedName>
</protein>
<keyword evidence="2 5" id="KW-0378">Hydrolase</keyword>
<sequence length="984" mass="100397">MPQQPVSQPKQIPPLAPRDTGPRNIGLNGTGPDSSPGTGGGGAVPVAPHPVAAGANPLYGSQWHFGLIGDIDRVWEDYTGSGVAVGVYDDGVEAAHPDLAGNYDASLELSLIDAAPNADSDGHGTSVAGIIAASENAVGGIGVAYGASITGVDYLNDAFSLNYSDYLTVLQETARFDVVNNSWGSLPSYSEYTDIGEPGQQAGLEREALGTALSEGRGGLGTILTKAAGNYANDSEAEALGVWGNAHADGLNNLHEIITVAATGSTGHVTSYSNFGHAVLIAAPAASVTTDRTGSAGYSSGDYTTSFGGTSAATPVISGVVALMLEANPDLHWTDVQNILAASASQTGSAFGSPGSGYERAAWSANGAETWNGGGMTYSPSYGYGMADTHAAVRMAEVWTQISPATRDTLITRSASNTQSVEIRDLATTEISITLPDDQMLIDHLYVTVDYQHSWENDLNLSLITPDGDELILKQQEGYGSYDADWTFGISSLRGMTDGGTWTVRVVDSVSGDSGTLRGITLDFEGRQPANGDVYTFTDDFLDLAAAEAGRRDISMADGASDWINAAAVSGDTQITLGDSAGSLRVAGSLWAGLAGRVEHLATGDGNDSLAGNAADNRMLAGRGDDTLEGGAGADTLSGARGADLLTGGSGDDQLTGGSGDDILHGGAGADTLSGSFGDDELRGGAGDDLLTADAGFDTIYGEAGHDTLNGGSTADEIHGGSGDDLLIGELGTDHLLGDRGDDLLRSNAGNDYLYGGAGADTLLAGTQEDRAYGGAGADLLFGEGGFDRLEGGSGDDRLYGGLQADNLLGDAGNDLLEGGQGLDRLFGGAGNDTLNAGTTGDGLFGGSGDDILYSGSGDDRIFGGSGNDLVNHGAGNDTVFANAGFDTILSSSGDDELYGGFNADTFLFSGHFGNDTIRDFDATNDLEQIQFANASPISDFTDLMTSHASQQGSDVLIEDGHGNSILLEGVSLASLDEADFVWA</sequence>
<dbReference type="PRINTS" id="PR00313">
    <property type="entry name" value="CABNDNGRPT"/>
</dbReference>
<keyword evidence="1 5" id="KW-0645">Protease</keyword>
<dbReference type="SUPFAM" id="SSF49785">
    <property type="entry name" value="Galactose-binding domain-like"/>
    <property type="match status" value="1"/>
</dbReference>
<dbReference type="PANTHER" id="PTHR42884:SF14">
    <property type="entry name" value="NEUROENDOCRINE CONVERTASE 1"/>
    <property type="match status" value="1"/>
</dbReference>
<evidence type="ECO:0000313" key="8">
    <source>
        <dbReference type="EMBL" id="PJE30364.1"/>
    </source>
</evidence>
<dbReference type="InterPro" id="IPR015500">
    <property type="entry name" value="Peptidase_S8_subtilisin-rel"/>
</dbReference>
<dbReference type="InterPro" id="IPR036852">
    <property type="entry name" value="Peptidase_S8/S53_dom_sf"/>
</dbReference>
<accession>A0A285HYH0</accession>
<dbReference type="Proteomes" id="UP000231702">
    <property type="component" value="Unassembled WGS sequence"/>
</dbReference>
<evidence type="ECO:0000259" key="7">
    <source>
        <dbReference type="PROSITE" id="PS51829"/>
    </source>
</evidence>
<evidence type="ECO:0000256" key="4">
    <source>
        <dbReference type="PIRSR" id="PIRSR615500-1"/>
    </source>
</evidence>
<dbReference type="GO" id="GO:0016485">
    <property type="term" value="P:protein processing"/>
    <property type="evidence" value="ECO:0007669"/>
    <property type="project" value="TreeGrafter"/>
</dbReference>
<keyword evidence="11" id="KW-1185">Reference proteome</keyword>
<dbReference type="GO" id="GO:0004252">
    <property type="term" value="F:serine-type endopeptidase activity"/>
    <property type="evidence" value="ECO:0007669"/>
    <property type="project" value="UniProtKB-UniRule"/>
</dbReference>
<dbReference type="GO" id="GO:0016020">
    <property type="term" value="C:membrane"/>
    <property type="evidence" value="ECO:0007669"/>
    <property type="project" value="TreeGrafter"/>
</dbReference>
<evidence type="ECO:0000256" key="2">
    <source>
        <dbReference type="ARBA" id="ARBA00022801"/>
    </source>
</evidence>
<gene>
    <name evidence="8" type="ORF">CVM39_06555</name>
    <name evidence="9" type="ORF">SAMN06297129_0772</name>
</gene>
<feature type="region of interest" description="Disordered" evidence="6">
    <location>
        <begin position="1"/>
        <end position="48"/>
    </location>
</feature>
<dbReference type="Gene3D" id="3.40.50.200">
    <property type="entry name" value="Peptidase S8/S53 domain"/>
    <property type="match status" value="1"/>
</dbReference>
<name>A0A285HYH0_9RHOB</name>
<dbReference type="GO" id="GO:0005509">
    <property type="term" value="F:calcium ion binding"/>
    <property type="evidence" value="ECO:0007669"/>
    <property type="project" value="InterPro"/>
</dbReference>
<dbReference type="Pfam" id="PF00353">
    <property type="entry name" value="HemolysinCabind"/>
    <property type="match status" value="8"/>
</dbReference>
<dbReference type="Pfam" id="PF01483">
    <property type="entry name" value="P_proprotein"/>
    <property type="match status" value="1"/>
</dbReference>
<evidence type="ECO:0000256" key="6">
    <source>
        <dbReference type="SAM" id="MobiDB-lite"/>
    </source>
</evidence>